<keyword evidence="2" id="KW-0560">Oxidoreductase</keyword>
<dbReference type="CDD" id="cd05233">
    <property type="entry name" value="SDR_c"/>
    <property type="match status" value="1"/>
</dbReference>
<dbReference type="PRINTS" id="PR00081">
    <property type="entry name" value="GDHRDH"/>
</dbReference>
<organism evidence="2 3">
    <name type="scientific">Phytohabitans maris</name>
    <dbReference type="NCBI Taxonomy" id="3071409"/>
    <lineage>
        <taxon>Bacteria</taxon>
        <taxon>Bacillati</taxon>
        <taxon>Actinomycetota</taxon>
        <taxon>Actinomycetes</taxon>
        <taxon>Micromonosporales</taxon>
        <taxon>Micromonosporaceae</taxon>
    </lineage>
</organism>
<keyword evidence="3" id="KW-1185">Reference proteome</keyword>
<dbReference type="Proteomes" id="UP001230908">
    <property type="component" value="Unassembled WGS sequence"/>
</dbReference>
<evidence type="ECO:0000313" key="2">
    <source>
        <dbReference type="EMBL" id="MDQ7910829.1"/>
    </source>
</evidence>
<dbReference type="PRINTS" id="PR00080">
    <property type="entry name" value="SDRFAMILY"/>
</dbReference>
<dbReference type="InterPro" id="IPR050259">
    <property type="entry name" value="SDR"/>
</dbReference>
<name>A0ABU0ZUV8_9ACTN</name>
<comment type="caution">
    <text evidence="2">The sequence shown here is derived from an EMBL/GenBank/DDBJ whole genome shotgun (WGS) entry which is preliminary data.</text>
</comment>
<dbReference type="EMBL" id="JAVHUY010000063">
    <property type="protein sequence ID" value="MDQ7910829.1"/>
    <property type="molecule type" value="Genomic_DNA"/>
</dbReference>
<dbReference type="RefSeq" id="WP_308718071.1">
    <property type="nucleotide sequence ID" value="NZ_JAVHUY010000063.1"/>
</dbReference>
<evidence type="ECO:0000256" key="1">
    <source>
        <dbReference type="ARBA" id="ARBA00006484"/>
    </source>
</evidence>
<dbReference type="PANTHER" id="PTHR42879">
    <property type="entry name" value="3-OXOACYL-(ACYL-CARRIER-PROTEIN) REDUCTASE"/>
    <property type="match status" value="1"/>
</dbReference>
<protein>
    <submittedName>
        <fullName evidence="2">SDR family oxidoreductase</fullName>
        <ecNumber evidence="2">1.-.-.-</ecNumber>
    </submittedName>
</protein>
<dbReference type="GO" id="GO:0016491">
    <property type="term" value="F:oxidoreductase activity"/>
    <property type="evidence" value="ECO:0007669"/>
    <property type="project" value="UniProtKB-KW"/>
</dbReference>
<evidence type="ECO:0000313" key="3">
    <source>
        <dbReference type="Proteomes" id="UP001230908"/>
    </source>
</evidence>
<dbReference type="EC" id="1.-.-.-" evidence="2"/>
<accession>A0ABU0ZUV8</accession>
<reference evidence="2 3" key="1">
    <citation type="submission" date="2023-08" db="EMBL/GenBank/DDBJ databases">
        <title>Phytohabitans sansha sp. nov., isolated from marine sediment.</title>
        <authorList>
            <person name="Zhao Y."/>
            <person name="Yi K."/>
        </authorList>
    </citation>
    <scope>NUCLEOTIDE SEQUENCE [LARGE SCALE GENOMIC DNA]</scope>
    <source>
        <strain evidence="2 3">ZYX-F-186</strain>
    </source>
</reference>
<dbReference type="SUPFAM" id="SSF51735">
    <property type="entry name" value="NAD(P)-binding Rossmann-fold domains"/>
    <property type="match status" value="1"/>
</dbReference>
<dbReference type="InterPro" id="IPR036291">
    <property type="entry name" value="NAD(P)-bd_dom_sf"/>
</dbReference>
<gene>
    <name evidence="2" type="ORF">RB614_40690</name>
</gene>
<dbReference type="Pfam" id="PF13561">
    <property type="entry name" value="adh_short_C2"/>
    <property type="match status" value="1"/>
</dbReference>
<comment type="similarity">
    <text evidence="1">Belongs to the short-chain dehydrogenases/reductases (SDR) family.</text>
</comment>
<dbReference type="Gene3D" id="3.40.50.720">
    <property type="entry name" value="NAD(P)-binding Rossmann-like Domain"/>
    <property type="match status" value="1"/>
</dbReference>
<dbReference type="InterPro" id="IPR002347">
    <property type="entry name" value="SDR_fam"/>
</dbReference>
<proteinExistence type="inferred from homology"/>
<sequence length="254" mass="26397">MSDACVVLGGGTSEVAIRAALRFAAAGTRRFVLAGRDEQRGRRAVDRIAAAYPDARPRFVRADLNEPAGALAVARRAVEEFGTVDVLVNTISGPSVPALFHEYPIENLRDGVSAQLVGVLHLCRAVLPSMRSGGGGVIINVASDAAKVPTPGEAVIGAAMAAITMFSRTLAMEAKRDNIRVNAVTPSLIRDTGGYDRTMAQPFSAKLFQKAMAAAHLGVAEPDDLAGLIVFLASADAARITGQSISVNGGISAF</sequence>